<dbReference type="EMBL" id="ML977510">
    <property type="protein sequence ID" value="KAF2127850.1"/>
    <property type="molecule type" value="Genomic_DNA"/>
</dbReference>
<organism evidence="2 3">
    <name type="scientific">Dothidotthia symphoricarpi CBS 119687</name>
    <dbReference type="NCBI Taxonomy" id="1392245"/>
    <lineage>
        <taxon>Eukaryota</taxon>
        <taxon>Fungi</taxon>
        <taxon>Dikarya</taxon>
        <taxon>Ascomycota</taxon>
        <taxon>Pezizomycotina</taxon>
        <taxon>Dothideomycetes</taxon>
        <taxon>Pleosporomycetidae</taxon>
        <taxon>Pleosporales</taxon>
        <taxon>Dothidotthiaceae</taxon>
        <taxon>Dothidotthia</taxon>
    </lineage>
</organism>
<proteinExistence type="predicted"/>
<evidence type="ECO:0000313" key="3">
    <source>
        <dbReference type="Proteomes" id="UP000799771"/>
    </source>
</evidence>
<dbReference type="RefSeq" id="XP_033522239.1">
    <property type="nucleotide sequence ID" value="XM_033666821.1"/>
</dbReference>
<gene>
    <name evidence="2" type="ORF">P153DRAFT_358677</name>
</gene>
<protein>
    <submittedName>
        <fullName evidence="2">Uncharacterized protein</fullName>
    </submittedName>
</protein>
<dbReference type="AlphaFoldDB" id="A0A6A6A7N4"/>
<sequence length="180" mass="18742">MPSTSLHLVISRRSVATTTVAMILMVLTLPLSPTAPTLALLMRNAFTFRFKNGACYSKFSLSELSSVGSVCPVKLFGTRPSAGSNAVIFPSATASASDSASAIASATSTLIPEFNEAIANNGTGNCNVKYHNVEIESAFTLGCGIDDWGADIGTPSGLSTFGEYMGYCDGDTECIIVTCD</sequence>
<keyword evidence="1" id="KW-1133">Transmembrane helix</keyword>
<dbReference type="OrthoDB" id="160645at2759"/>
<evidence type="ECO:0000313" key="2">
    <source>
        <dbReference type="EMBL" id="KAF2127850.1"/>
    </source>
</evidence>
<evidence type="ECO:0000256" key="1">
    <source>
        <dbReference type="SAM" id="Phobius"/>
    </source>
</evidence>
<keyword evidence="1" id="KW-0472">Membrane</keyword>
<reference evidence="2" key="1">
    <citation type="journal article" date="2020" name="Stud. Mycol.">
        <title>101 Dothideomycetes genomes: a test case for predicting lifestyles and emergence of pathogens.</title>
        <authorList>
            <person name="Haridas S."/>
            <person name="Albert R."/>
            <person name="Binder M."/>
            <person name="Bloem J."/>
            <person name="Labutti K."/>
            <person name="Salamov A."/>
            <person name="Andreopoulos B."/>
            <person name="Baker S."/>
            <person name="Barry K."/>
            <person name="Bills G."/>
            <person name="Bluhm B."/>
            <person name="Cannon C."/>
            <person name="Castanera R."/>
            <person name="Culley D."/>
            <person name="Daum C."/>
            <person name="Ezra D."/>
            <person name="Gonzalez J."/>
            <person name="Henrissat B."/>
            <person name="Kuo A."/>
            <person name="Liang C."/>
            <person name="Lipzen A."/>
            <person name="Lutzoni F."/>
            <person name="Magnuson J."/>
            <person name="Mondo S."/>
            <person name="Nolan M."/>
            <person name="Ohm R."/>
            <person name="Pangilinan J."/>
            <person name="Park H.-J."/>
            <person name="Ramirez L."/>
            <person name="Alfaro M."/>
            <person name="Sun H."/>
            <person name="Tritt A."/>
            <person name="Yoshinaga Y."/>
            <person name="Zwiers L.-H."/>
            <person name="Turgeon B."/>
            <person name="Goodwin S."/>
            <person name="Spatafora J."/>
            <person name="Crous P."/>
            <person name="Grigoriev I."/>
        </authorList>
    </citation>
    <scope>NUCLEOTIDE SEQUENCE</scope>
    <source>
        <strain evidence="2">CBS 119687</strain>
    </source>
</reference>
<keyword evidence="1" id="KW-0812">Transmembrane</keyword>
<dbReference type="GeneID" id="54407253"/>
<accession>A0A6A6A7N4</accession>
<feature type="transmembrane region" description="Helical" evidence="1">
    <location>
        <begin position="20"/>
        <end position="41"/>
    </location>
</feature>
<keyword evidence="3" id="KW-1185">Reference proteome</keyword>
<dbReference type="Proteomes" id="UP000799771">
    <property type="component" value="Unassembled WGS sequence"/>
</dbReference>
<name>A0A6A6A7N4_9PLEO</name>